<dbReference type="Gene3D" id="3.40.50.2000">
    <property type="entry name" value="Glycogen Phosphorylase B"/>
    <property type="match status" value="2"/>
</dbReference>
<evidence type="ECO:0000256" key="6">
    <source>
        <dbReference type="ARBA" id="ARBA00022984"/>
    </source>
</evidence>
<dbReference type="PANTHER" id="PTHR21015">
    <property type="entry name" value="UDP-N-ACETYLGLUCOSAMINE--N-ACETYLMURAMYL-(PENTAPEPTIDE) PYROPHOSPHORYL-UNDECAPRENOL N-ACETYLGLUCOSAMINE TRANSFERASE 1"/>
    <property type="match status" value="1"/>
</dbReference>
<keyword evidence="9 10" id="KW-0961">Cell wall biogenesis/degradation</keyword>
<evidence type="ECO:0000256" key="5">
    <source>
        <dbReference type="ARBA" id="ARBA00022960"/>
    </source>
</evidence>
<dbReference type="PANTHER" id="PTHR21015:SF22">
    <property type="entry name" value="GLYCOSYLTRANSFERASE"/>
    <property type="match status" value="1"/>
</dbReference>
<evidence type="ECO:0000256" key="8">
    <source>
        <dbReference type="ARBA" id="ARBA00023306"/>
    </source>
</evidence>
<keyword evidence="6 10" id="KW-0573">Peptidoglycan synthesis</keyword>
<dbReference type="NCBIfam" id="TIGR01133">
    <property type="entry name" value="murG"/>
    <property type="match status" value="1"/>
</dbReference>
<keyword evidence="2 10" id="KW-0132">Cell division</keyword>
<accession>A0ABW7PSZ1</accession>
<evidence type="ECO:0000256" key="3">
    <source>
        <dbReference type="ARBA" id="ARBA00022676"/>
    </source>
</evidence>
<evidence type="ECO:0000313" key="14">
    <source>
        <dbReference type="Proteomes" id="UP001611251"/>
    </source>
</evidence>
<dbReference type="InterPro" id="IPR007235">
    <property type="entry name" value="Glyco_trans_28_C"/>
</dbReference>
<keyword evidence="4 10" id="KW-0808">Transferase</keyword>
<evidence type="ECO:0000256" key="9">
    <source>
        <dbReference type="ARBA" id="ARBA00023316"/>
    </source>
</evidence>
<keyword evidence="3 10" id="KW-0328">Glycosyltransferase</keyword>
<dbReference type="InterPro" id="IPR004276">
    <property type="entry name" value="GlycoTrans_28_N"/>
</dbReference>
<evidence type="ECO:0000256" key="1">
    <source>
        <dbReference type="ARBA" id="ARBA00022475"/>
    </source>
</evidence>
<dbReference type="Pfam" id="PF04101">
    <property type="entry name" value="Glyco_tran_28_C"/>
    <property type="match status" value="1"/>
</dbReference>
<comment type="similarity">
    <text evidence="10">Belongs to the glycosyltransferase 28 family. MurG subfamily.</text>
</comment>
<sequence length="359" mass="38659">MSGKRLMVMAGGTGGHVFPGLAVAHHLMEQGWQVRWLGTADRMEADLVPKHGIDIEFIRISGLRGKGPKALLLAPVRIFNAWRQARVIMKKWQPDVVLGMGGYVSGPGGLAAWSCGIPVVLHEQNGIAGLTNKWLAKIAKKVMQAFPGAFPDAIVVGNPVRTDVLALPLPAQRLANRSGPIRVLVIGGSQGARILNQTMPQVAARMGEQITLWHQTGKGALESVLNAYQQAGQEQHKIVEFIDDMAAAYAWADVVVCRSGALTVSEVAAAGLPAIFVPFQHKDRQQYWNALPLEKAGAAKIYEQPQFNADAVAETLSHWDRETLLAMAEKARQVAIPDATERVAVEVAKAANTFSGQPG</sequence>
<evidence type="ECO:0000256" key="2">
    <source>
        <dbReference type="ARBA" id="ARBA00022618"/>
    </source>
</evidence>
<feature type="binding site" evidence="10">
    <location>
        <position position="189"/>
    </location>
    <ligand>
        <name>UDP-N-acetyl-alpha-D-glucosamine</name>
        <dbReference type="ChEBI" id="CHEBI:57705"/>
    </ligand>
</feature>
<comment type="function">
    <text evidence="10">Cell wall formation. Catalyzes the transfer of a GlcNAc subunit on undecaprenyl-pyrophosphoryl-MurNAc-pentapeptide (lipid intermediate I) to form undecaprenyl-pyrophosphoryl-MurNAc-(pentapeptide)GlcNAc (lipid intermediate II).</text>
</comment>
<dbReference type="InterPro" id="IPR006009">
    <property type="entry name" value="GlcNAc_MurG"/>
</dbReference>
<comment type="catalytic activity">
    <reaction evidence="10">
        <text>di-trans,octa-cis-undecaprenyl diphospho-N-acetyl-alpha-D-muramoyl-L-alanyl-D-glutamyl-meso-2,6-diaminopimeloyl-D-alanyl-D-alanine + UDP-N-acetyl-alpha-D-glucosamine = di-trans,octa-cis-undecaprenyl diphospho-[N-acetyl-alpha-D-glucosaminyl-(1-&gt;4)]-N-acetyl-alpha-D-muramoyl-L-alanyl-D-glutamyl-meso-2,6-diaminopimeloyl-D-alanyl-D-alanine + UDP + H(+)</text>
        <dbReference type="Rhea" id="RHEA:31227"/>
        <dbReference type="ChEBI" id="CHEBI:15378"/>
        <dbReference type="ChEBI" id="CHEBI:57705"/>
        <dbReference type="ChEBI" id="CHEBI:58223"/>
        <dbReference type="ChEBI" id="CHEBI:61387"/>
        <dbReference type="ChEBI" id="CHEBI:61388"/>
        <dbReference type="EC" id="2.4.1.227"/>
    </reaction>
</comment>
<comment type="pathway">
    <text evidence="10">Cell wall biogenesis; peptidoglycan biosynthesis.</text>
</comment>
<evidence type="ECO:0000256" key="7">
    <source>
        <dbReference type="ARBA" id="ARBA00023136"/>
    </source>
</evidence>
<feature type="domain" description="Glycosyltransferase family 28 N-terminal" evidence="11">
    <location>
        <begin position="7"/>
        <end position="143"/>
    </location>
</feature>
<dbReference type="EMBL" id="JBGFSN010000003">
    <property type="protein sequence ID" value="MFH8133381.1"/>
    <property type="molecule type" value="Genomic_DNA"/>
</dbReference>
<evidence type="ECO:0000313" key="13">
    <source>
        <dbReference type="EMBL" id="MFH8133381.1"/>
    </source>
</evidence>
<dbReference type="HAMAP" id="MF_00033">
    <property type="entry name" value="MurG"/>
    <property type="match status" value="1"/>
</dbReference>
<dbReference type="RefSeq" id="WP_397212271.1">
    <property type="nucleotide sequence ID" value="NZ_JBGFSN010000003.1"/>
</dbReference>
<feature type="binding site" evidence="10">
    <location>
        <position position="286"/>
    </location>
    <ligand>
        <name>UDP-N-acetyl-alpha-D-glucosamine</name>
        <dbReference type="ChEBI" id="CHEBI:57705"/>
    </ligand>
</feature>
<dbReference type="SUPFAM" id="SSF53756">
    <property type="entry name" value="UDP-Glycosyltransferase/glycogen phosphorylase"/>
    <property type="match status" value="1"/>
</dbReference>
<keyword evidence="5 10" id="KW-0133">Cell shape</keyword>
<evidence type="ECO:0000256" key="4">
    <source>
        <dbReference type="ARBA" id="ARBA00022679"/>
    </source>
</evidence>
<feature type="binding site" evidence="10">
    <location>
        <position position="125"/>
    </location>
    <ligand>
        <name>UDP-N-acetyl-alpha-D-glucosamine</name>
        <dbReference type="ChEBI" id="CHEBI:57705"/>
    </ligand>
</feature>
<feature type="binding site" evidence="10">
    <location>
        <begin position="13"/>
        <end position="15"/>
    </location>
    <ligand>
        <name>UDP-N-acetyl-alpha-D-glucosamine</name>
        <dbReference type="ChEBI" id="CHEBI:57705"/>
    </ligand>
</feature>
<feature type="binding site" evidence="10">
    <location>
        <begin position="261"/>
        <end position="266"/>
    </location>
    <ligand>
        <name>UDP-N-acetyl-alpha-D-glucosamine</name>
        <dbReference type="ChEBI" id="CHEBI:57705"/>
    </ligand>
</feature>
<evidence type="ECO:0000259" key="11">
    <source>
        <dbReference type="Pfam" id="PF03033"/>
    </source>
</evidence>
<evidence type="ECO:0000256" key="10">
    <source>
        <dbReference type="HAMAP-Rule" id="MF_00033"/>
    </source>
</evidence>
<evidence type="ECO:0000259" key="12">
    <source>
        <dbReference type="Pfam" id="PF04101"/>
    </source>
</evidence>
<dbReference type="Pfam" id="PF03033">
    <property type="entry name" value="Glyco_transf_28"/>
    <property type="match status" value="1"/>
</dbReference>
<protein>
    <recommendedName>
        <fullName evidence="10">UDP-N-acetylglucosamine--N-acetylmuramyl-(pentapeptide) pyrophosphoryl-undecaprenol N-acetylglucosamine transferase</fullName>
        <ecNumber evidence="10">2.4.1.227</ecNumber>
    </recommendedName>
    <alternativeName>
        <fullName evidence="10">Undecaprenyl-PP-MurNAc-pentapeptide-UDPGlcNAc GlcNAc transferase</fullName>
    </alternativeName>
</protein>
<dbReference type="Proteomes" id="UP001611251">
    <property type="component" value="Unassembled WGS sequence"/>
</dbReference>
<keyword evidence="7 10" id="KW-0472">Membrane</keyword>
<name>A0ABW7PSZ1_9GAMM</name>
<dbReference type="EC" id="2.4.1.227" evidence="10"/>
<organism evidence="13 14">
    <name type="scientific">Pantoea osteomyelitidis</name>
    <dbReference type="NCBI Taxonomy" id="3230026"/>
    <lineage>
        <taxon>Bacteria</taxon>
        <taxon>Pseudomonadati</taxon>
        <taxon>Pseudomonadota</taxon>
        <taxon>Gammaproteobacteria</taxon>
        <taxon>Enterobacterales</taxon>
        <taxon>Erwiniaceae</taxon>
        <taxon>Pantoea</taxon>
    </lineage>
</organism>
<keyword evidence="8 10" id="KW-0131">Cell cycle</keyword>
<feature type="domain" description="Glycosyl transferase family 28 C-terminal" evidence="12">
    <location>
        <begin position="183"/>
        <end position="342"/>
    </location>
</feature>
<dbReference type="CDD" id="cd03785">
    <property type="entry name" value="GT28_MurG"/>
    <property type="match status" value="1"/>
</dbReference>
<feature type="binding site" evidence="10">
    <location>
        <position position="242"/>
    </location>
    <ligand>
        <name>UDP-N-acetyl-alpha-D-glucosamine</name>
        <dbReference type="ChEBI" id="CHEBI:57705"/>
    </ligand>
</feature>
<proteinExistence type="inferred from homology"/>
<keyword evidence="1 10" id="KW-1003">Cell membrane</keyword>
<keyword evidence="14" id="KW-1185">Reference proteome</keyword>
<comment type="caution">
    <text evidence="13">The sequence shown here is derived from an EMBL/GenBank/DDBJ whole genome shotgun (WGS) entry which is preliminary data.</text>
</comment>
<feature type="binding site" evidence="10">
    <location>
        <position position="161"/>
    </location>
    <ligand>
        <name>UDP-N-acetyl-alpha-D-glucosamine</name>
        <dbReference type="ChEBI" id="CHEBI:57705"/>
    </ligand>
</feature>
<dbReference type="GO" id="GO:0016757">
    <property type="term" value="F:glycosyltransferase activity"/>
    <property type="evidence" value="ECO:0007669"/>
    <property type="project" value="UniProtKB-KW"/>
</dbReference>
<reference evidence="13 14" key="1">
    <citation type="submission" date="2024-08" db="EMBL/GenBank/DDBJ databases">
        <title>Pantoea ronii - a newly identified human opportunistic pathogen.</title>
        <authorList>
            <person name="Keidar-Friedman D."/>
            <person name="Sorek N."/>
            <person name="Leshin-Carmel D."/>
            <person name="Tsur A."/>
            <person name="Amsalem M."/>
            <person name="Tolkach D."/>
            <person name="Brosh-Nissimov T."/>
        </authorList>
    </citation>
    <scope>NUCLEOTIDE SEQUENCE [LARGE SCALE GENOMIC DNA]</scope>
    <source>
        <strain evidence="13 14">AA23256</strain>
    </source>
</reference>
<gene>
    <name evidence="10 13" type="primary">murG</name>
    <name evidence="13" type="ORF">ABU178_04185</name>
</gene>
<comment type="subcellular location">
    <subcellularLocation>
        <location evidence="10">Cell membrane</location>
        <topology evidence="10">Peripheral membrane protein</topology>
        <orientation evidence="10">Cytoplasmic side</orientation>
    </subcellularLocation>
</comment>